<evidence type="ECO:0000313" key="2">
    <source>
        <dbReference type="EMBL" id="KAK0612982.1"/>
    </source>
</evidence>
<evidence type="ECO:0000313" key="3">
    <source>
        <dbReference type="Proteomes" id="UP001174934"/>
    </source>
</evidence>
<keyword evidence="1" id="KW-0812">Transmembrane</keyword>
<name>A0AA39TIP8_9PEZI</name>
<protein>
    <submittedName>
        <fullName evidence="2">Uncharacterized protein</fullName>
    </submittedName>
</protein>
<keyword evidence="1" id="KW-1133">Transmembrane helix</keyword>
<gene>
    <name evidence="2" type="ORF">B0T17DRAFT_542366</name>
</gene>
<proteinExistence type="predicted"/>
<sequence length="79" mass="8779">MASNNLAEGLREHRAYLRRGIFSPSCAGYVVFSAPLAYTVEGTLGRILTSICGVGGWWFIEPRFSTSCKNWVTVYTDLN</sequence>
<feature type="transmembrane region" description="Helical" evidence="1">
    <location>
        <begin position="44"/>
        <end position="60"/>
    </location>
</feature>
<keyword evidence="3" id="KW-1185">Reference proteome</keyword>
<evidence type="ECO:0000256" key="1">
    <source>
        <dbReference type="SAM" id="Phobius"/>
    </source>
</evidence>
<reference evidence="2" key="1">
    <citation type="submission" date="2023-06" db="EMBL/GenBank/DDBJ databases">
        <title>Genome-scale phylogeny and comparative genomics of the fungal order Sordariales.</title>
        <authorList>
            <consortium name="Lawrence Berkeley National Laboratory"/>
            <person name="Hensen N."/>
            <person name="Bonometti L."/>
            <person name="Westerberg I."/>
            <person name="Brannstrom I.O."/>
            <person name="Guillou S."/>
            <person name="Cros-Aarteil S."/>
            <person name="Calhoun S."/>
            <person name="Haridas S."/>
            <person name="Kuo A."/>
            <person name="Mondo S."/>
            <person name="Pangilinan J."/>
            <person name="Riley R."/>
            <person name="LaButti K."/>
            <person name="Andreopoulos B."/>
            <person name="Lipzen A."/>
            <person name="Chen C."/>
            <person name="Yanf M."/>
            <person name="Daum C."/>
            <person name="Ng V."/>
            <person name="Clum A."/>
            <person name="Steindorff A."/>
            <person name="Ohm R."/>
            <person name="Martin F."/>
            <person name="Silar P."/>
            <person name="Natvig D."/>
            <person name="Lalanne C."/>
            <person name="Gautier V."/>
            <person name="Ament-velasquez S.L."/>
            <person name="Kruys A."/>
            <person name="Hutchinson M.I."/>
            <person name="Powell A.J."/>
            <person name="Barry K."/>
            <person name="Miller A.N."/>
            <person name="Grigoriev I.V."/>
            <person name="Debuchy R."/>
            <person name="Gladieux P."/>
            <person name="Thoren M.H."/>
            <person name="Johannesson H."/>
        </authorList>
    </citation>
    <scope>NUCLEOTIDE SEQUENCE</scope>
    <source>
        <strain evidence="2">SMH3391-2</strain>
    </source>
</reference>
<comment type="caution">
    <text evidence="2">The sequence shown here is derived from an EMBL/GenBank/DDBJ whole genome shotgun (WGS) entry which is preliminary data.</text>
</comment>
<accession>A0AA39TIP8</accession>
<dbReference type="Proteomes" id="UP001174934">
    <property type="component" value="Unassembled WGS sequence"/>
</dbReference>
<feature type="transmembrane region" description="Helical" evidence="1">
    <location>
        <begin position="21"/>
        <end position="38"/>
    </location>
</feature>
<keyword evidence="1" id="KW-0472">Membrane</keyword>
<organism evidence="2 3">
    <name type="scientific">Bombardia bombarda</name>
    <dbReference type="NCBI Taxonomy" id="252184"/>
    <lineage>
        <taxon>Eukaryota</taxon>
        <taxon>Fungi</taxon>
        <taxon>Dikarya</taxon>
        <taxon>Ascomycota</taxon>
        <taxon>Pezizomycotina</taxon>
        <taxon>Sordariomycetes</taxon>
        <taxon>Sordariomycetidae</taxon>
        <taxon>Sordariales</taxon>
        <taxon>Lasiosphaeriaceae</taxon>
        <taxon>Bombardia</taxon>
    </lineage>
</organism>
<dbReference type="AlphaFoldDB" id="A0AA39TIP8"/>
<dbReference type="EMBL" id="JAULSR010000008">
    <property type="protein sequence ID" value="KAK0612982.1"/>
    <property type="molecule type" value="Genomic_DNA"/>
</dbReference>